<dbReference type="EMBL" id="VFOW01000001">
    <property type="protein sequence ID" value="TQL77086.1"/>
    <property type="molecule type" value="Genomic_DNA"/>
</dbReference>
<feature type="domain" description="DUF1508" evidence="1">
    <location>
        <begin position="14"/>
        <end position="59"/>
    </location>
</feature>
<organism evidence="2 3">
    <name type="scientific">Stackebrandtia endophytica</name>
    <dbReference type="NCBI Taxonomy" id="1496996"/>
    <lineage>
        <taxon>Bacteria</taxon>
        <taxon>Bacillati</taxon>
        <taxon>Actinomycetota</taxon>
        <taxon>Actinomycetes</taxon>
        <taxon>Glycomycetales</taxon>
        <taxon>Glycomycetaceae</taxon>
        <taxon>Stackebrandtia</taxon>
    </lineage>
</organism>
<evidence type="ECO:0000259" key="1">
    <source>
        <dbReference type="Pfam" id="PF07411"/>
    </source>
</evidence>
<gene>
    <name evidence="2" type="ORF">FB566_2634</name>
</gene>
<dbReference type="RefSeq" id="WP_142039449.1">
    <property type="nucleotide sequence ID" value="NZ_JBHTGS010000001.1"/>
</dbReference>
<dbReference type="InterPro" id="IPR036913">
    <property type="entry name" value="YegP-like_sf"/>
</dbReference>
<dbReference type="Proteomes" id="UP000317043">
    <property type="component" value="Unassembled WGS sequence"/>
</dbReference>
<dbReference type="Pfam" id="PF07411">
    <property type="entry name" value="DUF1508"/>
    <property type="match status" value="1"/>
</dbReference>
<sequence length="71" mass="7577">MSNEPRFELLVGGDGKVYFHLRAANGEVVTSSQGYESREGAVAGIEAIKRVAAKAPVLDMPVDDRMLVGIS</sequence>
<proteinExistence type="predicted"/>
<protein>
    <recommendedName>
        <fullName evidence="1">DUF1508 domain-containing protein</fullName>
    </recommendedName>
</protein>
<dbReference type="OrthoDB" id="9802792at2"/>
<name>A0A543AWY1_9ACTN</name>
<reference evidence="2 3" key="1">
    <citation type="submission" date="2019-06" db="EMBL/GenBank/DDBJ databases">
        <title>Sequencing the genomes of 1000 actinobacteria strains.</title>
        <authorList>
            <person name="Klenk H.-P."/>
        </authorList>
    </citation>
    <scope>NUCLEOTIDE SEQUENCE [LARGE SCALE GENOMIC DNA]</scope>
    <source>
        <strain evidence="2 3">DSM 45928</strain>
    </source>
</reference>
<dbReference type="SUPFAM" id="SSF160113">
    <property type="entry name" value="YegP-like"/>
    <property type="match status" value="1"/>
</dbReference>
<evidence type="ECO:0000313" key="2">
    <source>
        <dbReference type="EMBL" id="TQL77086.1"/>
    </source>
</evidence>
<keyword evidence="3" id="KW-1185">Reference proteome</keyword>
<dbReference type="InParanoid" id="A0A543AWY1"/>
<dbReference type="AlphaFoldDB" id="A0A543AWY1"/>
<dbReference type="Gene3D" id="2.30.29.80">
    <property type="match status" value="1"/>
</dbReference>
<comment type="caution">
    <text evidence="2">The sequence shown here is derived from an EMBL/GenBank/DDBJ whole genome shotgun (WGS) entry which is preliminary data.</text>
</comment>
<dbReference type="InterPro" id="IPR010879">
    <property type="entry name" value="DUF1508"/>
</dbReference>
<evidence type="ECO:0000313" key="3">
    <source>
        <dbReference type="Proteomes" id="UP000317043"/>
    </source>
</evidence>
<accession>A0A543AWY1</accession>